<feature type="non-terminal residue" evidence="4">
    <location>
        <position position="1"/>
    </location>
</feature>
<protein>
    <recommendedName>
        <fullName evidence="3">Transcription factor MYC/MYB N-terminal domain-containing protein</fullName>
    </recommendedName>
</protein>
<evidence type="ECO:0000256" key="1">
    <source>
        <dbReference type="ARBA" id="ARBA00023015"/>
    </source>
</evidence>
<dbReference type="AlphaFoldDB" id="A0AAD5BN61"/>
<sequence>MALIQMLRPLVENNAWDYCILWKFGHHPSRCIEWMGCCCSGSQGVCENVKEENDEMELHLPYLCRDTYVKHSIRTTACQKLAIIPSSLSLFHGIHGEVAVSKQPIWLSNDSIGTQIVVPVEGGLIELYRSK</sequence>
<comment type="caution">
    <text evidence="4">The sequence shown here is derived from an EMBL/GenBank/DDBJ whole genome shotgun (WGS) entry which is preliminary data.</text>
</comment>
<evidence type="ECO:0000256" key="2">
    <source>
        <dbReference type="ARBA" id="ARBA00023163"/>
    </source>
</evidence>
<evidence type="ECO:0000259" key="3">
    <source>
        <dbReference type="Pfam" id="PF14215"/>
    </source>
</evidence>
<dbReference type="Proteomes" id="UP001206925">
    <property type="component" value="Unassembled WGS sequence"/>
</dbReference>
<keyword evidence="1" id="KW-0805">Transcription regulation</keyword>
<organism evidence="4 5">
    <name type="scientific">Ambrosia artemisiifolia</name>
    <name type="common">Common ragweed</name>
    <dbReference type="NCBI Taxonomy" id="4212"/>
    <lineage>
        <taxon>Eukaryota</taxon>
        <taxon>Viridiplantae</taxon>
        <taxon>Streptophyta</taxon>
        <taxon>Embryophyta</taxon>
        <taxon>Tracheophyta</taxon>
        <taxon>Spermatophyta</taxon>
        <taxon>Magnoliopsida</taxon>
        <taxon>eudicotyledons</taxon>
        <taxon>Gunneridae</taxon>
        <taxon>Pentapetalae</taxon>
        <taxon>asterids</taxon>
        <taxon>campanulids</taxon>
        <taxon>Asterales</taxon>
        <taxon>Asteraceae</taxon>
        <taxon>Asteroideae</taxon>
        <taxon>Heliantheae alliance</taxon>
        <taxon>Heliantheae</taxon>
        <taxon>Ambrosia</taxon>
    </lineage>
</organism>
<gene>
    <name evidence="4" type="ORF">M8C21_029711</name>
</gene>
<dbReference type="InterPro" id="IPR025610">
    <property type="entry name" value="MYC/MYB_N"/>
</dbReference>
<accession>A0AAD5BN61</accession>
<feature type="domain" description="Transcription factor MYC/MYB N-terminal" evidence="3">
    <location>
        <begin position="5"/>
        <end position="127"/>
    </location>
</feature>
<keyword evidence="2" id="KW-0804">Transcription</keyword>
<evidence type="ECO:0000313" key="5">
    <source>
        <dbReference type="Proteomes" id="UP001206925"/>
    </source>
</evidence>
<name>A0AAD5BN61_AMBAR</name>
<keyword evidence="5" id="KW-1185">Reference proteome</keyword>
<proteinExistence type="predicted"/>
<evidence type="ECO:0000313" key="4">
    <source>
        <dbReference type="EMBL" id="KAI7725363.1"/>
    </source>
</evidence>
<dbReference type="Pfam" id="PF14215">
    <property type="entry name" value="bHLH-MYC_N"/>
    <property type="match status" value="1"/>
</dbReference>
<reference evidence="4" key="1">
    <citation type="submission" date="2022-06" db="EMBL/GenBank/DDBJ databases">
        <title>Uncovering the hologenomic basis of an extraordinary plant invasion.</title>
        <authorList>
            <person name="Bieker V.C."/>
            <person name="Martin M.D."/>
            <person name="Gilbert T."/>
            <person name="Hodgins K."/>
            <person name="Battlay P."/>
            <person name="Petersen B."/>
            <person name="Wilson J."/>
        </authorList>
    </citation>
    <scope>NUCLEOTIDE SEQUENCE</scope>
    <source>
        <strain evidence="4">AA19_3_7</strain>
        <tissue evidence="4">Leaf</tissue>
    </source>
</reference>
<dbReference type="EMBL" id="JAMZMK010011975">
    <property type="protein sequence ID" value="KAI7725363.1"/>
    <property type="molecule type" value="Genomic_DNA"/>
</dbReference>